<proteinExistence type="predicted"/>
<dbReference type="GO" id="GO:0016787">
    <property type="term" value="F:hydrolase activity"/>
    <property type="evidence" value="ECO:0007669"/>
    <property type="project" value="UniProtKB-KW"/>
</dbReference>
<keyword evidence="2" id="KW-0378">Hydrolase</keyword>
<organism evidence="2 3">
    <name type="scientific">Apostasia shenzhenica</name>
    <dbReference type="NCBI Taxonomy" id="1088818"/>
    <lineage>
        <taxon>Eukaryota</taxon>
        <taxon>Viridiplantae</taxon>
        <taxon>Streptophyta</taxon>
        <taxon>Embryophyta</taxon>
        <taxon>Tracheophyta</taxon>
        <taxon>Spermatophyta</taxon>
        <taxon>Magnoliopsida</taxon>
        <taxon>Liliopsida</taxon>
        <taxon>Asparagales</taxon>
        <taxon>Orchidaceae</taxon>
        <taxon>Apostasioideae</taxon>
        <taxon>Apostasia</taxon>
    </lineage>
</organism>
<name>A0A2H9ZSE5_9ASPA</name>
<dbReference type="OrthoDB" id="1747735at2759"/>
<sequence>MVVDDESKETPCGIYDVENSYMSVIPSYHKVPEVSSCLSCSTTSEGISSLDVVIPVVTPEKVASAGTSDVTMQESSLIMSVNSYNQKKRRLKELHSGGYLPSDCSNFSCVAELNSLNNKKVDIELSSPENENMLTPSTEMHKEMFICIDCLSCRNSLGLPENRFLVKGFMSSLSKTFLSHVQRYSYLSSFEPKNISKTPPTIINVLVSDALSINQQSFYRQGSSQNGIWCEEDGCVFRTVICPFCDVSGTILGVHVLATDASNIHLLNKVLFYADRLDIKERLNDESVMHNARHPFGNHFVVANGNNDRKVVTENPAQKQEQKPVANKKRAYKRQPRPVDTAIKKLAEGPKRMPDKIMKHAANLHSRPAEIENFSYNPQARLLDNDKFACSLKSKPVEVEKYPHGLLHNGFEFLELPTRDESLLTRDILLEPNLFEPPC</sequence>
<evidence type="ECO:0000313" key="3">
    <source>
        <dbReference type="Proteomes" id="UP000236161"/>
    </source>
</evidence>
<keyword evidence="3" id="KW-1185">Reference proteome</keyword>
<dbReference type="GO" id="GO:0003678">
    <property type="term" value="F:DNA helicase activity"/>
    <property type="evidence" value="ECO:0007669"/>
    <property type="project" value="UniProtKB-EC"/>
</dbReference>
<dbReference type="STRING" id="1088818.A0A2H9ZSE5"/>
<feature type="compositionally biased region" description="Basic residues" evidence="1">
    <location>
        <begin position="326"/>
        <end position="336"/>
    </location>
</feature>
<dbReference type="EC" id="3.6.4.12" evidence="2"/>
<reference evidence="2 3" key="1">
    <citation type="journal article" date="2017" name="Nature">
        <title>The Apostasia genome and the evolution of orchids.</title>
        <authorList>
            <person name="Zhang G.Q."/>
            <person name="Liu K.W."/>
            <person name="Li Z."/>
            <person name="Lohaus R."/>
            <person name="Hsiao Y.Y."/>
            <person name="Niu S.C."/>
            <person name="Wang J.Y."/>
            <person name="Lin Y.C."/>
            <person name="Xu Q."/>
            <person name="Chen L.J."/>
            <person name="Yoshida K."/>
            <person name="Fujiwara S."/>
            <person name="Wang Z.W."/>
            <person name="Zhang Y.Q."/>
            <person name="Mitsuda N."/>
            <person name="Wang M."/>
            <person name="Liu G.H."/>
            <person name="Pecoraro L."/>
            <person name="Huang H.X."/>
            <person name="Xiao X.J."/>
            <person name="Lin M."/>
            <person name="Wu X.Y."/>
            <person name="Wu W.L."/>
            <person name="Chen Y.Y."/>
            <person name="Chang S.B."/>
            <person name="Sakamoto S."/>
            <person name="Ohme-Takagi M."/>
            <person name="Yagi M."/>
            <person name="Zeng S.J."/>
            <person name="Shen C.Y."/>
            <person name="Yeh C.M."/>
            <person name="Luo Y.B."/>
            <person name="Tsai W.C."/>
            <person name="Van de Peer Y."/>
            <person name="Liu Z.J."/>
        </authorList>
    </citation>
    <scope>NUCLEOTIDE SEQUENCE [LARGE SCALE GENOMIC DNA]</scope>
    <source>
        <strain evidence="3">cv. Shenzhen</strain>
        <tissue evidence="2">Stem</tissue>
    </source>
</reference>
<gene>
    <name evidence="2" type="ORF">AXF42_Ash015491</name>
</gene>
<evidence type="ECO:0000256" key="1">
    <source>
        <dbReference type="SAM" id="MobiDB-lite"/>
    </source>
</evidence>
<dbReference type="AlphaFoldDB" id="A0A2H9ZSE5"/>
<accession>A0A2H9ZSE5</accession>
<feature type="region of interest" description="Disordered" evidence="1">
    <location>
        <begin position="313"/>
        <end position="336"/>
    </location>
</feature>
<dbReference type="Proteomes" id="UP000236161">
    <property type="component" value="Unassembled WGS sequence"/>
</dbReference>
<evidence type="ECO:0000313" key="2">
    <source>
        <dbReference type="EMBL" id="PKA46198.1"/>
    </source>
</evidence>
<dbReference type="EMBL" id="KZ454427">
    <property type="protein sequence ID" value="PKA46198.1"/>
    <property type="molecule type" value="Genomic_DNA"/>
</dbReference>
<protein>
    <submittedName>
        <fullName evidence="2">Fanconi anemia group J protein</fullName>
        <ecNumber evidence="2">3.6.4.12</ecNumber>
    </submittedName>
</protein>